<dbReference type="OrthoDB" id="487569at2"/>
<dbReference type="Proteomes" id="UP000182498">
    <property type="component" value="Unassembled WGS sequence"/>
</dbReference>
<dbReference type="EMBL" id="BJNT01000004">
    <property type="protein sequence ID" value="GEC85056.1"/>
    <property type="molecule type" value="Genomic_DNA"/>
</dbReference>
<dbReference type="AlphaFoldDB" id="A0A0X2NL05"/>
<protein>
    <submittedName>
        <fullName evidence="1">Uncharacterized protein</fullName>
    </submittedName>
</protein>
<evidence type="ECO:0000313" key="3">
    <source>
        <dbReference type="Proteomes" id="UP000182498"/>
    </source>
</evidence>
<name>A0A0X2NL05_9CORY</name>
<dbReference type="GeneID" id="82886534"/>
<organism evidence="1 3">
    <name type="scientific">Corynebacterium variabile</name>
    <dbReference type="NCBI Taxonomy" id="1727"/>
    <lineage>
        <taxon>Bacteria</taxon>
        <taxon>Bacillati</taxon>
        <taxon>Actinomycetota</taxon>
        <taxon>Actinomycetes</taxon>
        <taxon>Mycobacteriales</taxon>
        <taxon>Corynebacteriaceae</taxon>
        <taxon>Corynebacterium</taxon>
    </lineage>
</organism>
<gene>
    <name evidence="2" type="ORF">CVA01_03700</name>
    <name evidence="1" type="ORF">CVAR292_01515</name>
</gene>
<keyword evidence="3" id="KW-1185">Reference proteome</keyword>
<evidence type="ECO:0000313" key="4">
    <source>
        <dbReference type="Proteomes" id="UP000319986"/>
    </source>
</evidence>
<dbReference type="RefSeq" id="WP_073884047.1">
    <property type="nucleotide sequence ID" value="NZ_BJNT01000004.1"/>
</dbReference>
<proteinExistence type="predicted"/>
<reference evidence="1" key="1">
    <citation type="submission" date="2015-11" db="EMBL/GenBank/DDBJ databases">
        <authorList>
            <person name="Zhang Y."/>
            <person name="Guo Z."/>
        </authorList>
    </citation>
    <scope>NUCLEOTIDE SEQUENCE [LARGE SCALE GENOMIC DNA]</scope>
    <source>
        <strain evidence="1">Mu292</strain>
    </source>
</reference>
<evidence type="ECO:0000313" key="1">
    <source>
        <dbReference type="EMBL" id="CUU66177.1"/>
    </source>
</evidence>
<reference evidence="2 4" key="3">
    <citation type="submission" date="2019-06" db="EMBL/GenBank/DDBJ databases">
        <title>Whole genome shotgun sequence of Corynebacterium variabile NBRC 15286.</title>
        <authorList>
            <person name="Hosoyama A."/>
            <person name="Uohara A."/>
            <person name="Ohji S."/>
            <person name="Ichikawa N."/>
        </authorList>
    </citation>
    <scope>NUCLEOTIDE SEQUENCE [LARGE SCALE GENOMIC DNA]</scope>
    <source>
        <strain evidence="2 4">NBRC 15286</strain>
    </source>
</reference>
<reference evidence="3" key="2">
    <citation type="submission" date="2015-11" db="EMBL/GenBank/DDBJ databases">
        <authorList>
            <person name="Dugat-Bony E."/>
        </authorList>
    </citation>
    <scope>NUCLEOTIDE SEQUENCE [LARGE SCALE GENOMIC DNA]</scope>
    <source>
        <strain evidence="3">Mu292</strain>
    </source>
</reference>
<accession>A0A0X2NL05</accession>
<evidence type="ECO:0000313" key="2">
    <source>
        <dbReference type="EMBL" id="GEC85056.1"/>
    </source>
</evidence>
<sequence length="120" mass="13651">MGKKTRVERPLRRSDYEIILLTTQARSGWQDLGASIPGPLVDAWEFLTATPTAADGRRCYPLRDDLGTVTYQGKEHALWQYKPTVQGGARIWYIVVEPAKGRRGQVLIREVHTHHPNETK</sequence>
<dbReference type="EMBL" id="FAUH01000009">
    <property type="protein sequence ID" value="CUU66177.1"/>
    <property type="molecule type" value="Genomic_DNA"/>
</dbReference>
<dbReference type="Proteomes" id="UP000319986">
    <property type="component" value="Unassembled WGS sequence"/>
</dbReference>